<comment type="caution">
    <text evidence="1">The sequence shown here is derived from an EMBL/GenBank/DDBJ whole genome shotgun (WGS) entry which is preliminary data.</text>
</comment>
<evidence type="ECO:0000313" key="1">
    <source>
        <dbReference type="EMBL" id="KAH9521449.1"/>
    </source>
</evidence>
<dbReference type="AlphaFoldDB" id="A0A922I3B6"/>
<organism evidence="1 2">
    <name type="scientific">Dermatophagoides farinae</name>
    <name type="common">American house dust mite</name>
    <dbReference type="NCBI Taxonomy" id="6954"/>
    <lineage>
        <taxon>Eukaryota</taxon>
        <taxon>Metazoa</taxon>
        <taxon>Ecdysozoa</taxon>
        <taxon>Arthropoda</taxon>
        <taxon>Chelicerata</taxon>
        <taxon>Arachnida</taxon>
        <taxon>Acari</taxon>
        <taxon>Acariformes</taxon>
        <taxon>Sarcoptiformes</taxon>
        <taxon>Astigmata</taxon>
        <taxon>Psoroptidia</taxon>
        <taxon>Analgoidea</taxon>
        <taxon>Pyroglyphidae</taxon>
        <taxon>Dermatophagoidinae</taxon>
        <taxon>Dermatophagoides</taxon>
    </lineage>
</organism>
<name>A0A922I3B6_DERFA</name>
<proteinExistence type="predicted"/>
<keyword evidence="2" id="KW-1185">Reference proteome</keyword>
<protein>
    <submittedName>
        <fullName evidence="1">Uncharacterized protein</fullName>
    </submittedName>
</protein>
<accession>A0A922I3B6</accession>
<reference evidence="1" key="1">
    <citation type="submission" date="2013-05" db="EMBL/GenBank/DDBJ databases">
        <authorList>
            <person name="Yim A.K.Y."/>
            <person name="Chan T.F."/>
            <person name="Ji K.M."/>
            <person name="Liu X.Y."/>
            <person name="Zhou J.W."/>
            <person name="Li R.Q."/>
            <person name="Yang K.Y."/>
            <person name="Li J."/>
            <person name="Li M."/>
            <person name="Law P.T.W."/>
            <person name="Wu Y.L."/>
            <person name="Cai Z.L."/>
            <person name="Qin H."/>
            <person name="Bao Y."/>
            <person name="Leung R.K.K."/>
            <person name="Ng P.K.S."/>
            <person name="Zou J."/>
            <person name="Zhong X.J."/>
            <person name="Ran P.X."/>
            <person name="Zhong N.S."/>
            <person name="Liu Z.G."/>
            <person name="Tsui S.K.W."/>
        </authorList>
    </citation>
    <scope>NUCLEOTIDE SEQUENCE</scope>
    <source>
        <strain evidence="1">Derf</strain>
        <tissue evidence="1">Whole organism</tissue>
    </source>
</reference>
<reference evidence="1" key="2">
    <citation type="journal article" date="2022" name="Res Sq">
        <title>Comparative Genomics Reveals Insights into the Divergent Evolution of Astigmatic Mites and Household Pest Adaptations.</title>
        <authorList>
            <person name="Xiong Q."/>
            <person name="Wan A.T.-Y."/>
            <person name="Liu X.-Y."/>
            <person name="Fung C.S.-H."/>
            <person name="Xiao X."/>
            <person name="Malainual N."/>
            <person name="Hou J."/>
            <person name="Wang L."/>
            <person name="Wang M."/>
            <person name="Yang K."/>
            <person name="Cui Y."/>
            <person name="Leung E."/>
            <person name="Nong W."/>
            <person name="Shin S.-K."/>
            <person name="Au S."/>
            <person name="Jeong K.Y."/>
            <person name="Chew F.T."/>
            <person name="Hui J."/>
            <person name="Leung T.F."/>
            <person name="Tungtrongchitr A."/>
            <person name="Zhong N."/>
            <person name="Liu Z."/>
            <person name="Tsui S."/>
        </authorList>
    </citation>
    <scope>NUCLEOTIDE SEQUENCE</scope>
    <source>
        <strain evidence="1">Derf</strain>
        <tissue evidence="1">Whole organism</tissue>
    </source>
</reference>
<dbReference type="Proteomes" id="UP000790347">
    <property type="component" value="Unassembled WGS sequence"/>
</dbReference>
<dbReference type="EMBL" id="ASGP02000002">
    <property type="protein sequence ID" value="KAH9521449.1"/>
    <property type="molecule type" value="Genomic_DNA"/>
</dbReference>
<gene>
    <name evidence="1" type="ORF">DERF_005110</name>
</gene>
<evidence type="ECO:0000313" key="2">
    <source>
        <dbReference type="Proteomes" id="UP000790347"/>
    </source>
</evidence>
<sequence>MSKKFKLSLQLNTSYAYDNIHCIWMIHFISSQSPNQQTQSLRPYYTTFTSHRLLVFGMGTKIVHSFFFCNIIEFTFIHPLLLLLLLSCDNNNIDLTRFLLLTLKDFFLLSSCQNFIRHKRNKTQQGQTINKHKLPWIPPPTINLFHEVLMISSFINLISQYSVFKFIFLHSIQKEKIRDEHFVMLDSDIRFFHCFQLSDRDHEFID</sequence>